<organism evidence="1 2">
    <name type="scientific">Persicobacter diffluens</name>
    <dbReference type="NCBI Taxonomy" id="981"/>
    <lineage>
        <taxon>Bacteria</taxon>
        <taxon>Pseudomonadati</taxon>
        <taxon>Bacteroidota</taxon>
        <taxon>Cytophagia</taxon>
        <taxon>Cytophagales</taxon>
        <taxon>Persicobacteraceae</taxon>
        <taxon>Persicobacter</taxon>
    </lineage>
</organism>
<reference evidence="1 2" key="1">
    <citation type="submission" date="2021-12" db="EMBL/GenBank/DDBJ databases">
        <title>Genome sequencing of bacteria with rrn-lacking chromosome and rrn-plasmid.</title>
        <authorList>
            <person name="Anda M."/>
            <person name="Iwasaki W."/>
        </authorList>
    </citation>
    <scope>NUCLEOTIDE SEQUENCE [LARGE SCALE GENOMIC DNA]</scope>
    <source>
        <strain evidence="1 2">NBRC 15940</strain>
    </source>
</reference>
<gene>
    <name evidence="1" type="ORF">PEDI_32860</name>
</gene>
<keyword evidence="2" id="KW-1185">Reference proteome</keyword>
<comment type="caution">
    <text evidence="1">The sequence shown here is derived from an EMBL/GenBank/DDBJ whole genome shotgun (WGS) entry which is preliminary data.</text>
</comment>
<accession>A0AAN4W0N3</accession>
<dbReference type="Proteomes" id="UP001310022">
    <property type="component" value="Unassembled WGS sequence"/>
</dbReference>
<sequence>MSLSVISSQTAFVDTLLGEHINPFSDKMLLPQNLKLTSIMMQICAQIDYNKNKKIYTLALFK</sequence>
<protein>
    <submittedName>
        <fullName evidence="1">Uncharacterized protein</fullName>
    </submittedName>
</protein>
<proteinExistence type="predicted"/>
<evidence type="ECO:0000313" key="2">
    <source>
        <dbReference type="Proteomes" id="UP001310022"/>
    </source>
</evidence>
<name>A0AAN4W0N3_9BACT</name>
<dbReference type="EMBL" id="BQKE01000002">
    <property type="protein sequence ID" value="GJM62734.1"/>
    <property type="molecule type" value="Genomic_DNA"/>
</dbReference>
<dbReference type="AlphaFoldDB" id="A0AAN4W0N3"/>
<evidence type="ECO:0000313" key="1">
    <source>
        <dbReference type="EMBL" id="GJM62734.1"/>
    </source>
</evidence>